<dbReference type="Gene3D" id="3.40.50.2300">
    <property type="match status" value="1"/>
</dbReference>
<evidence type="ECO:0000256" key="1">
    <source>
        <dbReference type="ARBA" id="ARBA00022553"/>
    </source>
</evidence>
<evidence type="ECO:0000256" key="2">
    <source>
        <dbReference type="PROSITE-ProRule" id="PRU00169"/>
    </source>
</evidence>
<dbReference type="SUPFAM" id="SSF52172">
    <property type="entry name" value="CheY-like"/>
    <property type="match status" value="1"/>
</dbReference>
<reference evidence="4" key="1">
    <citation type="submission" date="2022-11" db="EMBL/GenBank/DDBJ databases">
        <title>Isolation and characterization of PLA-degrading bacterium Massilia sp. from Antarctic soil.</title>
        <authorList>
            <person name="Sato K."/>
            <person name="Gomez-Fuentes C."/>
            <person name="Ahmad S.A."/>
            <person name="Zulkharnain A."/>
        </authorList>
    </citation>
    <scope>NUCLEOTIDE SEQUENCE</scope>
    <source>
        <strain evidence="4">N-3</strain>
    </source>
</reference>
<evidence type="ECO:0000313" key="4">
    <source>
        <dbReference type="EMBL" id="BDT59388.1"/>
    </source>
</evidence>
<keyword evidence="5" id="KW-1185">Reference proteome</keyword>
<evidence type="ECO:0000259" key="3">
    <source>
        <dbReference type="PROSITE" id="PS50110"/>
    </source>
</evidence>
<gene>
    <name evidence="4" type="ORF">MasN3_28820</name>
</gene>
<name>A0ABM8C7Y6_9BURK</name>
<dbReference type="PROSITE" id="PS50110">
    <property type="entry name" value="RESPONSE_REGULATORY"/>
    <property type="match status" value="1"/>
</dbReference>
<dbReference type="SMART" id="SM00448">
    <property type="entry name" value="REC"/>
    <property type="match status" value="1"/>
</dbReference>
<evidence type="ECO:0000313" key="5">
    <source>
        <dbReference type="Proteomes" id="UP001163336"/>
    </source>
</evidence>
<protein>
    <recommendedName>
        <fullName evidence="3">Response regulatory domain-containing protein</fullName>
    </recommendedName>
</protein>
<accession>A0ABM8C7Y6</accession>
<dbReference type="Pfam" id="PF00072">
    <property type="entry name" value="Response_reg"/>
    <property type="match status" value="1"/>
</dbReference>
<dbReference type="RefSeq" id="WP_281908061.1">
    <property type="nucleotide sequence ID" value="NZ_AP026966.1"/>
</dbReference>
<dbReference type="PANTHER" id="PTHR44591">
    <property type="entry name" value="STRESS RESPONSE REGULATOR PROTEIN 1"/>
    <property type="match status" value="1"/>
</dbReference>
<dbReference type="EMBL" id="AP026966">
    <property type="protein sequence ID" value="BDT59388.1"/>
    <property type="molecule type" value="Genomic_DNA"/>
</dbReference>
<organism evidence="4 5">
    <name type="scientific">Massilia varians</name>
    <dbReference type="NCBI Taxonomy" id="457921"/>
    <lineage>
        <taxon>Bacteria</taxon>
        <taxon>Pseudomonadati</taxon>
        <taxon>Pseudomonadota</taxon>
        <taxon>Betaproteobacteria</taxon>
        <taxon>Burkholderiales</taxon>
        <taxon>Oxalobacteraceae</taxon>
        <taxon>Telluria group</taxon>
        <taxon>Massilia</taxon>
    </lineage>
</organism>
<dbReference type="PANTHER" id="PTHR44591:SF21">
    <property type="entry name" value="TWO-COMPONENT RESPONSE REGULATOR"/>
    <property type="match status" value="1"/>
</dbReference>
<dbReference type="InterPro" id="IPR050595">
    <property type="entry name" value="Bact_response_regulator"/>
</dbReference>
<dbReference type="InterPro" id="IPR011006">
    <property type="entry name" value="CheY-like_superfamily"/>
</dbReference>
<dbReference type="InterPro" id="IPR001789">
    <property type="entry name" value="Sig_transdc_resp-reg_receiver"/>
</dbReference>
<dbReference type="Proteomes" id="UP001163336">
    <property type="component" value="Chromosome"/>
</dbReference>
<feature type="domain" description="Response regulatory" evidence="3">
    <location>
        <begin position="5"/>
        <end position="115"/>
    </location>
</feature>
<proteinExistence type="predicted"/>
<feature type="modified residue" description="4-aspartylphosphate" evidence="2">
    <location>
        <position position="54"/>
    </location>
</feature>
<keyword evidence="1 2" id="KW-0597">Phosphoprotein</keyword>
<sequence>MTAMHILLVDDEEAIVYVFKRYLERAGYRVTAVIDPNDALAIGSAGGIDMLVTDFRMPGMTGASLLQRLRALHPGLPALIVTGYGAEVGAAGADVRVLNKPLPPQQLVDAVALALAPAQPS</sequence>